<dbReference type="PROSITE" id="PS01124">
    <property type="entry name" value="HTH_ARAC_FAMILY_2"/>
    <property type="match status" value="1"/>
</dbReference>
<dbReference type="Pfam" id="PF01965">
    <property type="entry name" value="DJ-1_PfpI"/>
    <property type="match status" value="1"/>
</dbReference>
<dbReference type="Proteomes" id="UP001596364">
    <property type="component" value="Unassembled WGS sequence"/>
</dbReference>
<protein>
    <submittedName>
        <fullName evidence="5">GlxA family transcriptional regulator</fullName>
    </submittedName>
</protein>
<dbReference type="SMART" id="SM00342">
    <property type="entry name" value="HTH_ARAC"/>
    <property type="match status" value="1"/>
</dbReference>
<evidence type="ECO:0000259" key="4">
    <source>
        <dbReference type="PROSITE" id="PS01124"/>
    </source>
</evidence>
<dbReference type="InterPro" id="IPR029062">
    <property type="entry name" value="Class_I_gatase-like"/>
</dbReference>
<dbReference type="InterPro" id="IPR018060">
    <property type="entry name" value="HTH_AraC"/>
</dbReference>
<gene>
    <name evidence="5" type="ORF">ACFP85_15840</name>
</gene>
<dbReference type="PANTHER" id="PTHR43130">
    <property type="entry name" value="ARAC-FAMILY TRANSCRIPTIONAL REGULATOR"/>
    <property type="match status" value="1"/>
</dbReference>
<organism evidence="5 6">
    <name type="scientific">Pseudobowmanella zhangzhouensis</name>
    <dbReference type="NCBI Taxonomy" id="1537679"/>
    <lineage>
        <taxon>Bacteria</taxon>
        <taxon>Pseudomonadati</taxon>
        <taxon>Pseudomonadota</taxon>
        <taxon>Gammaproteobacteria</taxon>
        <taxon>Alteromonadales</taxon>
        <taxon>Alteromonadaceae</taxon>
    </lineage>
</organism>
<evidence type="ECO:0000313" key="5">
    <source>
        <dbReference type="EMBL" id="MFC6441625.1"/>
    </source>
</evidence>
<proteinExistence type="predicted"/>
<keyword evidence="2" id="KW-0238">DNA-binding</keyword>
<sequence>MNKPAFTIGLLVYPHCLPSQLFGLRDSLQVANRVAELEKLPPLDIKLIGLQDSVQSVNGEWQIGCSTQTDDIDVLLVPGFFLRRRAELPKIINALHDEVHLLKHFAASGRLLASCCVGSFLLAEAGVLDKKHATTAWYFADQLRQHSPTCFVDNQAMLITDGNIATSGAMLSWVDLIITLISRIYSQDISRLCRQLLLADAPRTSQAAFMNLSLTRIRRGHFAEQVEALLDANLASPYDLNQMAAALQTSTRTLLRKYNQLRGISPLKYLQNRRMEQARQLLETSTLSIEQIAQQVGYQDLSAFRAVFNREAGMPPASYRRMVSRSG</sequence>
<evidence type="ECO:0000313" key="6">
    <source>
        <dbReference type="Proteomes" id="UP001596364"/>
    </source>
</evidence>
<evidence type="ECO:0000256" key="1">
    <source>
        <dbReference type="ARBA" id="ARBA00023015"/>
    </source>
</evidence>
<dbReference type="SUPFAM" id="SSF46689">
    <property type="entry name" value="Homeodomain-like"/>
    <property type="match status" value="2"/>
</dbReference>
<keyword evidence="3" id="KW-0804">Transcription</keyword>
<dbReference type="InterPro" id="IPR009057">
    <property type="entry name" value="Homeodomain-like_sf"/>
</dbReference>
<keyword evidence="1" id="KW-0805">Transcription regulation</keyword>
<dbReference type="PROSITE" id="PS00041">
    <property type="entry name" value="HTH_ARAC_FAMILY_1"/>
    <property type="match status" value="1"/>
</dbReference>
<dbReference type="PANTHER" id="PTHR43130:SF11">
    <property type="entry name" value="TRANSCRIPTIONAL REGULATORY PROTEIN"/>
    <property type="match status" value="1"/>
</dbReference>
<evidence type="ECO:0000256" key="2">
    <source>
        <dbReference type="ARBA" id="ARBA00023125"/>
    </source>
</evidence>
<dbReference type="InterPro" id="IPR018062">
    <property type="entry name" value="HTH_AraC-typ_CS"/>
</dbReference>
<dbReference type="InterPro" id="IPR052158">
    <property type="entry name" value="INH-QAR"/>
</dbReference>
<reference evidence="6" key="1">
    <citation type="journal article" date="2019" name="Int. J. Syst. Evol. Microbiol.">
        <title>The Global Catalogue of Microorganisms (GCM) 10K type strain sequencing project: providing services to taxonomists for standard genome sequencing and annotation.</title>
        <authorList>
            <consortium name="The Broad Institute Genomics Platform"/>
            <consortium name="The Broad Institute Genome Sequencing Center for Infectious Disease"/>
            <person name="Wu L."/>
            <person name="Ma J."/>
        </authorList>
    </citation>
    <scope>NUCLEOTIDE SEQUENCE [LARGE SCALE GENOMIC DNA]</scope>
    <source>
        <strain evidence="6">CGMCC 1.16031</strain>
    </source>
</reference>
<evidence type="ECO:0000256" key="3">
    <source>
        <dbReference type="ARBA" id="ARBA00023163"/>
    </source>
</evidence>
<keyword evidence="6" id="KW-1185">Reference proteome</keyword>
<dbReference type="RefSeq" id="WP_131257617.1">
    <property type="nucleotide sequence ID" value="NZ_JBHSUS010000001.1"/>
</dbReference>
<comment type="caution">
    <text evidence="5">The sequence shown here is derived from an EMBL/GenBank/DDBJ whole genome shotgun (WGS) entry which is preliminary data.</text>
</comment>
<name>A0ABW1XQS8_9ALTE</name>
<feature type="domain" description="HTH araC/xylS-type" evidence="4">
    <location>
        <begin position="224"/>
        <end position="322"/>
    </location>
</feature>
<accession>A0ABW1XQS8</accession>
<dbReference type="SUPFAM" id="SSF52317">
    <property type="entry name" value="Class I glutamine amidotransferase-like"/>
    <property type="match status" value="1"/>
</dbReference>
<dbReference type="EMBL" id="JBHSUS010000001">
    <property type="protein sequence ID" value="MFC6441625.1"/>
    <property type="molecule type" value="Genomic_DNA"/>
</dbReference>
<dbReference type="Gene3D" id="1.10.10.60">
    <property type="entry name" value="Homeodomain-like"/>
    <property type="match status" value="1"/>
</dbReference>
<dbReference type="Gene3D" id="3.40.50.880">
    <property type="match status" value="1"/>
</dbReference>
<dbReference type="InterPro" id="IPR002818">
    <property type="entry name" value="DJ-1/PfpI"/>
</dbReference>
<dbReference type="Pfam" id="PF12833">
    <property type="entry name" value="HTH_18"/>
    <property type="match status" value="1"/>
</dbReference>